<feature type="compositionally biased region" description="Polar residues" evidence="1">
    <location>
        <begin position="577"/>
        <end position="603"/>
    </location>
</feature>
<feature type="region of interest" description="Disordered" evidence="1">
    <location>
        <begin position="760"/>
        <end position="880"/>
    </location>
</feature>
<evidence type="ECO:0000313" key="2">
    <source>
        <dbReference type="EMBL" id="WWD20230.1"/>
    </source>
</evidence>
<gene>
    <name evidence="2" type="ORF">CI109_104706</name>
</gene>
<feature type="compositionally biased region" description="Basic and acidic residues" evidence="1">
    <location>
        <begin position="792"/>
        <end position="802"/>
    </location>
</feature>
<accession>A0A5M6C0Y7</accession>
<protein>
    <submittedName>
        <fullName evidence="2">Uncharacterized protein</fullName>
    </submittedName>
</protein>
<dbReference type="KEGG" id="ksn:43590166"/>
<organism evidence="2 3">
    <name type="scientific">Kwoniella shandongensis</name>
    <dbReference type="NCBI Taxonomy" id="1734106"/>
    <lineage>
        <taxon>Eukaryota</taxon>
        <taxon>Fungi</taxon>
        <taxon>Dikarya</taxon>
        <taxon>Basidiomycota</taxon>
        <taxon>Agaricomycotina</taxon>
        <taxon>Tremellomycetes</taxon>
        <taxon>Tremellales</taxon>
        <taxon>Cryptococcaceae</taxon>
        <taxon>Kwoniella</taxon>
    </lineage>
</organism>
<feature type="compositionally biased region" description="Polar residues" evidence="1">
    <location>
        <begin position="292"/>
        <end position="307"/>
    </location>
</feature>
<feature type="compositionally biased region" description="Acidic residues" evidence="1">
    <location>
        <begin position="406"/>
        <end position="415"/>
    </location>
</feature>
<feature type="compositionally biased region" description="Basic and acidic residues" evidence="1">
    <location>
        <begin position="836"/>
        <end position="845"/>
    </location>
</feature>
<dbReference type="AlphaFoldDB" id="A0A5M6C0Y7"/>
<keyword evidence="3" id="KW-1185">Reference proteome</keyword>
<feature type="region of interest" description="Disordered" evidence="1">
    <location>
        <begin position="290"/>
        <end position="480"/>
    </location>
</feature>
<dbReference type="EMBL" id="CP144058">
    <property type="protein sequence ID" value="WWD20230.1"/>
    <property type="molecule type" value="Genomic_DNA"/>
</dbReference>
<feature type="region of interest" description="Disordered" evidence="1">
    <location>
        <begin position="496"/>
        <end position="744"/>
    </location>
</feature>
<feature type="compositionally biased region" description="Basic and acidic residues" evidence="1">
    <location>
        <begin position="309"/>
        <end position="324"/>
    </location>
</feature>
<feature type="compositionally biased region" description="Acidic residues" evidence="1">
    <location>
        <begin position="857"/>
        <end position="868"/>
    </location>
</feature>
<feature type="compositionally biased region" description="Low complexity" evidence="1">
    <location>
        <begin position="614"/>
        <end position="626"/>
    </location>
</feature>
<dbReference type="GeneID" id="43590166"/>
<feature type="compositionally biased region" description="Low complexity" evidence="1">
    <location>
        <begin position="967"/>
        <end position="981"/>
    </location>
</feature>
<evidence type="ECO:0000256" key="1">
    <source>
        <dbReference type="SAM" id="MobiDB-lite"/>
    </source>
</evidence>
<feature type="region of interest" description="Disordered" evidence="1">
    <location>
        <begin position="190"/>
        <end position="222"/>
    </location>
</feature>
<name>A0A5M6C0Y7_9TREE</name>
<feature type="compositionally biased region" description="Polar residues" evidence="1">
    <location>
        <begin position="905"/>
        <end position="959"/>
    </location>
</feature>
<feature type="compositionally biased region" description="Polar residues" evidence="1">
    <location>
        <begin position="635"/>
        <end position="650"/>
    </location>
</feature>
<dbReference type="RefSeq" id="XP_031859797.1">
    <property type="nucleotide sequence ID" value="XM_032006013.1"/>
</dbReference>
<feature type="compositionally biased region" description="Gly residues" evidence="1">
    <location>
        <begin position="772"/>
        <end position="791"/>
    </location>
</feature>
<feature type="region of interest" description="Disordered" evidence="1">
    <location>
        <begin position="905"/>
        <end position="1000"/>
    </location>
</feature>
<dbReference type="OrthoDB" id="2575837at2759"/>
<dbReference type="Proteomes" id="UP000322225">
    <property type="component" value="Chromosome 8"/>
</dbReference>
<feature type="compositionally biased region" description="Basic and acidic residues" evidence="1">
    <location>
        <begin position="437"/>
        <end position="451"/>
    </location>
</feature>
<feature type="region of interest" description="Disordered" evidence="1">
    <location>
        <begin position="107"/>
        <end position="126"/>
    </location>
</feature>
<feature type="compositionally biased region" description="Polar residues" evidence="1">
    <location>
        <begin position="686"/>
        <end position="703"/>
    </location>
</feature>
<evidence type="ECO:0000313" key="3">
    <source>
        <dbReference type="Proteomes" id="UP000322225"/>
    </source>
</evidence>
<sequence>MAESLGSWLAKAVVQHDRQHGANLEVDVAGGYCQLRSFSSYRTDDDPHNQIIGFVTDQTHHVKVIFDVEATDEFEKAVPGIGSESLTSHLRAIFRLTSFRFFLEDTSRQGGPSTPGSAIKPGSKPHIKLNPDSPYLDLPRVVLYVTKWDVVSGDRNDPLFHIGTEEVGRGGRDGEVQRVLRKWWLGESFSDPSQNQSSQMETPSRQPLSYPSSGPKQLLQTPAPLSTTKPIVIPNSGIPNKSYSTFVSFLQPYLNPGGGKKPKVIPEWLFEKPEEVKRLLEDITLFGADSALQPTTPGLRISGQSSVIEAEHSTTRKGKEREVARAPSPKLEPAIVGPRSPSPPPAAQRLPQNHDTTAPRMQRAEEEVSDEEDIPVRPVVAPRKRKELFDPLRIPTPESSQQVQEHEDEDEDQLSDYEREQREKARKLSRPSAAVDGNHDCEENRGREGAKDQQQAEQKAVRGVGSGAVAHEAEDDDDDVHVAVRIQGRRQALAHMRLNGDEDVEMEDEKRVDDQDEEDAIEAEKLVPESESLDNRRRRQDVNITNVGLNGEQSSSEGTIRDDPASQSQILVEDSDQSLIQANSQPGSQSLRQQAQAGSQPQGRSPRVTKTEPHSSPSTVRVPPSSNNKGKGREIQQTSSGEMETTQSQSQGGGNEADISASFEAESLPTHVSASRPDTVGAATQPARSHPQTQLPQNTSLNSGVKREPESASRLQHKRLKVEHKTPTSQVGSSGSSKKGSVRSFLASMRIIKTEPDDEYREAKGIESPLVGKGGAGGMGGVLGRWTGWGRGRSESADREPGPSRMTGIGHDSQMNGRSMGARNDQVMEVNEEEERQTKTDDSRSRQQNGRRWSRDDESDPSEFESDSQSEGGNDEKNVAVPAWILAAGPTMKPRIKTRDFALPSSASAMFSNDTTTVPRSVSTAKRSHVVDTTTLSRASITSANPISSIRPTSRQSQVPDVDAHSRSSSSAPSSSPMPAREQLTRRKLRGFKPDFNVRGGLTEQYVRDALKEANARRNIIKKEQTG</sequence>
<reference evidence="2" key="1">
    <citation type="submission" date="2017-08" db="EMBL/GenBank/DDBJ databases">
        <authorList>
            <person name="Cuomo C."/>
            <person name="Billmyre B."/>
            <person name="Heitman J."/>
        </authorList>
    </citation>
    <scope>NUCLEOTIDE SEQUENCE</scope>
    <source>
        <strain evidence="2">CBS 12478</strain>
    </source>
</reference>
<feature type="compositionally biased region" description="Polar residues" evidence="1">
    <location>
        <begin position="542"/>
        <end position="558"/>
    </location>
</feature>
<reference evidence="2" key="2">
    <citation type="submission" date="2024-01" db="EMBL/GenBank/DDBJ databases">
        <title>Comparative genomics of Cryptococcus and Kwoniella reveals pathogenesis evolution and contrasting modes of karyotype evolution via chromosome fusion or intercentromeric recombination.</title>
        <authorList>
            <person name="Coelho M.A."/>
            <person name="David-Palma M."/>
            <person name="Shea T."/>
            <person name="Bowers K."/>
            <person name="McGinley-Smith S."/>
            <person name="Mohammad A.W."/>
            <person name="Gnirke A."/>
            <person name="Yurkov A.M."/>
            <person name="Nowrousian M."/>
            <person name="Sun S."/>
            <person name="Cuomo C.A."/>
            <person name="Heitman J."/>
        </authorList>
    </citation>
    <scope>NUCLEOTIDE SEQUENCE</scope>
    <source>
        <strain evidence="2">CBS 12478</strain>
    </source>
</reference>
<proteinExistence type="predicted"/>